<keyword evidence="3" id="KW-1185">Reference proteome</keyword>
<evidence type="ECO:0000313" key="2">
    <source>
        <dbReference type="EMBL" id="MBB1125527.1"/>
    </source>
</evidence>
<name>A0A839HEC7_9GAMM</name>
<dbReference type="EMBL" id="JABVCQ010000007">
    <property type="protein sequence ID" value="MBB1125527.1"/>
    <property type="molecule type" value="Genomic_DNA"/>
</dbReference>
<dbReference type="PANTHER" id="PTHR36180">
    <property type="entry name" value="DNA-BINDING PROTEIN-RELATED-RELATED"/>
    <property type="match status" value="1"/>
</dbReference>
<dbReference type="InterPro" id="IPR003497">
    <property type="entry name" value="BRO_N_domain"/>
</dbReference>
<comment type="caution">
    <text evidence="2">The sequence shown here is derived from an EMBL/GenBank/DDBJ whole genome shotgun (WGS) entry which is preliminary data.</text>
</comment>
<dbReference type="Proteomes" id="UP000548632">
    <property type="component" value="Unassembled WGS sequence"/>
</dbReference>
<reference evidence="2 3" key="1">
    <citation type="journal article" date="2020" name="Arch. Microbiol.">
        <title>The genome sequence of the giant phototrophic gammaproteobacterium Thiospirillum jenense gives insight into its physiological properties and phylogenetic relationships.</title>
        <authorList>
            <person name="Imhoff J.F."/>
            <person name="Meyer T.E."/>
            <person name="Kyndt J.A."/>
        </authorList>
    </citation>
    <scope>NUCLEOTIDE SEQUENCE [LARGE SCALE GENOMIC DNA]</scope>
    <source>
        <strain evidence="2 3">DSM 216</strain>
    </source>
</reference>
<dbReference type="AlphaFoldDB" id="A0A839HEC7"/>
<proteinExistence type="predicted"/>
<evidence type="ECO:0000313" key="3">
    <source>
        <dbReference type="Proteomes" id="UP000548632"/>
    </source>
</evidence>
<gene>
    <name evidence="2" type="ORF">HUK38_04685</name>
</gene>
<dbReference type="SMART" id="SM01040">
    <property type="entry name" value="Bro-N"/>
    <property type="match status" value="1"/>
</dbReference>
<dbReference type="Pfam" id="PF02498">
    <property type="entry name" value="Bro-N"/>
    <property type="match status" value="1"/>
</dbReference>
<evidence type="ECO:0000259" key="1">
    <source>
        <dbReference type="PROSITE" id="PS51750"/>
    </source>
</evidence>
<organism evidence="2 3">
    <name type="scientific">Thiospirillum jenense</name>
    <dbReference type="NCBI Taxonomy" id="1653858"/>
    <lineage>
        <taxon>Bacteria</taxon>
        <taxon>Pseudomonadati</taxon>
        <taxon>Pseudomonadota</taxon>
        <taxon>Gammaproteobacteria</taxon>
        <taxon>Chromatiales</taxon>
        <taxon>Chromatiaceae</taxon>
        <taxon>Thiospirillum</taxon>
    </lineage>
</organism>
<feature type="domain" description="Bro-N" evidence="1">
    <location>
        <begin position="1"/>
        <end position="92"/>
    </location>
</feature>
<sequence>MRDDAPWFVAADVCAVLGIENHRDAVARLDDDERGSVKVDTLGGVQSVAAINESGLYTLILRCRDATTEGTVAHRFRKWVTAEVLPSIRKTGSYQSKQTQRPITMSELKRMTDTALQTARQLKTSDVETLETVMGSFSSAGIDPSFFNPMLEGLKQRAQNAPKPNNNVTNSTNSTNIDDAYACLNTILDAEIKVDGIDYRVRDLISQPLVGIDNSAVKRALGMYGLRIDDSAQRLLIANSNGMLSRKILAKTAWSTGWNKTIQLLPESDKPNKTVKIGGTVCRCVSVPINTVH</sequence>
<accession>A0A839HEC7</accession>
<dbReference type="PANTHER" id="PTHR36180:SF2">
    <property type="entry name" value="BRO FAMILY PROTEIN"/>
    <property type="match status" value="1"/>
</dbReference>
<dbReference type="PROSITE" id="PS51750">
    <property type="entry name" value="BRO_N"/>
    <property type="match status" value="1"/>
</dbReference>
<protein>
    <recommendedName>
        <fullName evidence="1">Bro-N domain-containing protein</fullName>
    </recommendedName>
</protein>